<evidence type="ECO:0000313" key="3">
    <source>
        <dbReference type="Proteomes" id="UP001162029"/>
    </source>
</evidence>
<evidence type="ECO:0000313" key="2">
    <source>
        <dbReference type="EMBL" id="CAI5735354.1"/>
    </source>
</evidence>
<proteinExistence type="predicted"/>
<dbReference type="Proteomes" id="UP001162029">
    <property type="component" value="Unassembled WGS sequence"/>
</dbReference>
<keyword evidence="1" id="KW-0175">Coiled coil</keyword>
<organism evidence="2 3">
    <name type="scientific">Peronospora destructor</name>
    <dbReference type="NCBI Taxonomy" id="86335"/>
    <lineage>
        <taxon>Eukaryota</taxon>
        <taxon>Sar</taxon>
        <taxon>Stramenopiles</taxon>
        <taxon>Oomycota</taxon>
        <taxon>Peronosporomycetes</taxon>
        <taxon>Peronosporales</taxon>
        <taxon>Peronosporaceae</taxon>
        <taxon>Peronospora</taxon>
    </lineage>
</organism>
<dbReference type="AlphaFoldDB" id="A0AAV0UKS0"/>
<feature type="coiled-coil region" evidence="1">
    <location>
        <begin position="161"/>
        <end position="230"/>
    </location>
</feature>
<feature type="coiled-coil region" evidence="1">
    <location>
        <begin position="1045"/>
        <end position="1114"/>
    </location>
</feature>
<feature type="coiled-coil region" evidence="1">
    <location>
        <begin position="478"/>
        <end position="535"/>
    </location>
</feature>
<accession>A0AAV0UKS0</accession>
<feature type="coiled-coil region" evidence="1">
    <location>
        <begin position="567"/>
        <end position="675"/>
    </location>
</feature>
<keyword evidence="3" id="KW-1185">Reference proteome</keyword>
<reference evidence="2" key="1">
    <citation type="submission" date="2022-12" db="EMBL/GenBank/DDBJ databases">
        <authorList>
            <person name="Webb A."/>
        </authorList>
    </citation>
    <scope>NUCLEOTIDE SEQUENCE</scope>
    <source>
        <strain evidence="2">Pd1</strain>
    </source>
</reference>
<evidence type="ECO:0000256" key="1">
    <source>
        <dbReference type="SAM" id="Coils"/>
    </source>
</evidence>
<protein>
    <submittedName>
        <fullName evidence="2">Uncharacterized protein</fullName>
    </submittedName>
</protein>
<feature type="coiled-coil region" evidence="1">
    <location>
        <begin position="718"/>
        <end position="1019"/>
    </location>
</feature>
<dbReference type="EMBL" id="CANTFM010001124">
    <property type="protein sequence ID" value="CAI5735354.1"/>
    <property type="molecule type" value="Genomic_DNA"/>
</dbReference>
<gene>
    <name evidence="2" type="ORF">PDE001_LOCUS5992</name>
</gene>
<feature type="coiled-coil region" evidence="1">
    <location>
        <begin position="1161"/>
        <end position="1209"/>
    </location>
</feature>
<dbReference type="Gene3D" id="1.10.287.1490">
    <property type="match status" value="1"/>
</dbReference>
<feature type="coiled-coil region" evidence="1">
    <location>
        <begin position="358"/>
        <end position="385"/>
    </location>
</feature>
<comment type="caution">
    <text evidence="2">The sequence shown here is derived from an EMBL/GenBank/DDBJ whole genome shotgun (WGS) entry which is preliminary data.</text>
</comment>
<sequence>MYLELASKLNHALRENDELKKTTGHEDVGEDADCVRELEMQMADWQTSAEKWEQEKQRLTQQIELLTSANEKASAELTDVALIREQLLVHVGIDLTYESIESLLDTKNNEIQMLTAQLSTVDGFQEQAICEAIGTSVVEAEALRSHLKTLQTQYDFAASEKLEQDKTIDELRTNLERVAEQHSSLLSAKEHEYRGACEALAETEHLVKQLENAQTEKQQLRDDFSAIESKIESLVTALQIEKRASADDGTRYSYNSRVAKLNMYLEHIQEQLLSAAKTNQRQGETEILQDRIHRYEVENQLVAAKLEECEVALKSYAEKFAVRGLDAGFVTQKYAFSGDDPGSVISNGETAESYNGDSPDLERKLESTRSRLHAIEAEMAACKAENLRMIFEVAKTADGVSKLKQDHETLLETHREKSSELETMVVQFASLESANQRLASELASKSDEQRRYCEAFALQREDFESIIADLYTKAAKDSNKIKHDLADIKTENDVLEERISELHAVADSKTELDERQEKDREVEELRSSLVQAKVNFFEQKQQLSALEKKLVDVSKLGGSTCTMNAALDAERREFEAALIEMIEMEKKLQAAYEAKQGLESTLQERMEAKAELEDRLSVAEDKIAELEQQLEQKVALITTIEEQLRSVEEERGKLADEYSKTRLKLERSRGKLEEKAIEFEAFKTTTDMLKDERSRLFSEIALLKDKIAKSEAQKAAMADSQELANEELEEQLNELADKIAEIEVEKQELRARLEDTVYQSEEDIHQLRERLYMLEEEKSGMDDENLDLERTVKDLEVKLSTLEVQKAKLEAANESSCHQLTLLENRVEKAANEIAALSVEKNTLIDLQQLLEGNLSALQDEKVGLERTLEETTSKLRDELEKMTARDEALQTQLAQSAAEKEELLVALSELQVRSQTEKLAYNEAAVKLESQISDNNILENKVRALKHMAEKALQSLQTNRDELSETESRAAILVEERDTVSVLLREKESANEALTTQCSDLQLQVDKLNSDLESLGCKQLEEAGVAKETIRSLTEVETKLTESLESLRRDLAEAESCIMVLDAERDEVRRDLTAKDLKIEMMTTQQGELHLAAEKLENELNKLRGKSAAEATATEEMICGLQKAKAYAEETVDNLKDSLLQAEKSLCSIQEQLTESECHVKALEKDRDAMRSSLTEKESTHEMLSTVQEELQKKVDALELELKELCKTSSAELAAANKIYHLSTAYTG</sequence>
<feature type="coiled-coil region" evidence="1">
    <location>
        <begin position="2"/>
        <end position="117"/>
    </location>
</feature>
<name>A0AAV0UKS0_9STRA</name>